<keyword evidence="3" id="KW-0472">Membrane</keyword>
<organism evidence="4 5">
    <name type="scientific">Exophiala oligosperma</name>
    <dbReference type="NCBI Taxonomy" id="215243"/>
    <lineage>
        <taxon>Eukaryota</taxon>
        <taxon>Fungi</taxon>
        <taxon>Dikarya</taxon>
        <taxon>Ascomycota</taxon>
        <taxon>Pezizomycotina</taxon>
        <taxon>Eurotiomycetes</taxon>
        <taxon>Chaetothyriomycetidae</taxon>
        <taxon>Chaetothyriales</taxon>
        <taxon>Herpotrichiellaceae</taxon>
        <taxon>Exophiala</taxon>
    </lineage>
</organism>
<keyword evidence="1" id="KW-0175">Coiled coil</keyword>
<feature type="region of interest" description="Disordered" evidence="2">
    <location>
        <begin position="476"/>
        <end position="496"/>
    </location>
</feature>
<keyword evidence="3" id="KW-1133">Transmembrane helix</keyword>
<name>A0A0D2E1N7_9EURO</name>
<sequence>MSQQLGIPHPLPPTRPNYARSRSHTDPSKPNPSPTEPQTAGANLQPTRPSHVRSRSYLSPAETKPRNALTLPAASALERTAERLHRVHIPGSSHLHHRHSQHQHSLSHSQTRNSTAGDAPYKRGHRPTQSDALTRTSSFRRVQPKQSKEALPHLLAGLNAEREKRGHLHRINTNTSLHTYSNGSSTTTGGQNGASLHPPGVSQTSEYADGRNLDLRLRATSDPHNRPQIRPKTSFEQALDRGDQARVARRIHVKKVDIERRDAELAAAEDEMRTRIANMTAQGVEITRRLDYGYYNLLETIGSLVATITSFQSLSVQTSQLINNFDKESERLDHDTRRRVERFKGEFEVRNAKAEELSERGRKVNDRAEDLSLRLENARIILKNWERKEDDIRKVWVRVGRVVWYLSLLVVVAVLALVLGRESLSRRDEVHSKLADYTRGAWNGSLGLPSVEVTLPEGGGVPDDVKRLIQSAAERNRARNKGLPCDTEEGGTTTDTPATVKIGKDTKVGNVDDARLRVLDEL</sequence>
<gene>
    <name evidence="4" type="ORF">PV06_01262</name>
</gene>
<evidence type="ECO:0000256" key="2">
    <source>
        <dbReference type="SAM" id="MobiDB-lite"/>
    </source>
</evidence>
<keyword evidence="3" id="KW-0812">Transmembrane</keyword>
<dbReference type="STRING" id="215243.A0A0D2E1N7"/>
<feature type="region of interest" description="Disordered" evidence="2">
    <location>
        <begin position="172"/>
        <end position="206"/>
    </location>
</feature>
<feature type="compositionally biased region" description="Polar residues" evidence="2">
    <location>
        <begin position="127"/>
        <end position="140"/>
    </location>
</feature>
<dbReference type="Proteomes" id="UP000053342">
    <property type="component" value="Unassembled WGS sequence"/>
</dbReference>
<dbReference type="RefSeq" id="XP_016268911.1">
    <property type="nucleotide sequence ID" value="XM_016401858.1"/>
</dbReference>
<feature type="coiled-coil region" evidence="1">
    <location>
        <begin position="354"/>
        <end position="388"/>
    </location>
</feature>
<dbReference type="GeneID" id="27353336"/>
<proteinExistence type="predicted"/>
<keyword evidence="5" id="KW-1185">Reference proteome</keyword>
<feature type="transmembrane region" description="Helical" evidence="3">
    <location>
        <begin position="402"/>
        <end position="420"/>
    </location>
</feature>
<feature type="region of interest" description="Disordered" evidence="2">
    <location>
        <begin position="92"/>
        <end position="151"/>
    </location>
</feature>
<evidence type="ECO:0000313" key="4">
    <source>
        <dbReference type="EMBL" id="KIW48695.1"/>
    </source>
</evidence>
<protein>
    <submittedName>
        <fullName evidence="4">Uncharacterized protein</fullName>
    </submittedName>
</protein>
<accession>A0A0D2E1N7</accession>
<reference evidence="4 5" key="1">
    <citation type="submission" date="2015-01" db="EMBL/GenBank/DDBJ databases">
        <title>The Genome Sequence of Exophiala oligosperma CBS72588.</title>
        <authorList>
            <consortium name="The Broad Institute Genomics Platform"/>
            <person name="Cuomo C."/>
            <person name="de Hoog S."/>
            <person name="Gorbushina A."/>
            <person name="Stielow B."/>
            <person name="Teixiera M."/>
            <person name="Abouelleil A."/>
            <person name="Chapman S.B."/>
            <person name="Priest M."/>
            <person name="Young S.K."/>
            <person name="Wortman J."/>
            <person name="Nusbaum C."/>
            <person name="Birren B."/>
        </authorList>
    </citation>
    <scope>NUCLEOTIDE SEQUENCE [LARGE SCALE GENOMIC DNA]</scope>
    <source>
        <strain evidence="4 5">CBS 72588</strain>
    </source>
</reference>
<evidence type="ECO:0000313" key="5">
    <source>
        <dbReference type="Proteomes" id="UP000053342"/>
    </source>
</evidence>
<feature type="compositionally biased region" description="Polar residues" evidence="2">
    <location>
        <begin position="36"/>
        <end position="48"/>
    </location>
</feature>
<feature type="region of interest" description="Disordered" evidence="2">
    <location>
        <begin position="1"/>
        <end position="70"/>
    </location>
</feature>
<dbReference type="OrthoDB" id="5419542at2759"/>
<evidence type="ECO:0000256" key="3">
    <source>
        <dbReference type="SAM" id="Phobius"/>
    </source>
</evidence>
<evidence type="ECO:0000256" key="1">
    <source>
        <dbReference type="SAM" id="Coils"/>
    </source>
</evidence>
<dbReference type="AlphaFoldDB" id="A0A0D2E1N7"/>
<dbReference type="HOGENOM" id="CLU_035733_0_0_1"/>
<feature type="compositionally biased region" description="Low complexity" evidence="2">
    <location>
        <begin position="179"/>
        <end position="195"/>
    </location>
</feature>
<dbReference type="VEuPathDB" id="FungiDB:PV06_01262"/>
<dbReference type="EMBL" id="KN847332">
    <property type="protein sequence ID" value="KIW48695.1"/>
    <property type="molecule type" value="Genomic_DNA"/>
</dbReference>